<evidence type="ECO:0000313" key="2">
    <source>
        <dbReference type="EMBL" id="EKN12957.1"/>
    </source>
</evidence>
<feature type="region of interest" description="Disordered" evidence="1">
    <location>
        <begin position="16"/>
        <end position="38"/>
    </location>
</feature>
<comment type="caution">
    <text evidence="2">The sequence shown here is derived from an EMBL/GenBank/DDBJ whole genome shotgun (WGS) entry which is preliminary data.</text>
</comment>
<evidence type="ECO:0000256" key="1">
    <source>
        <dbReference type="SAM" id="MobiDB-lite"/>
    </source>
</evidence>
<sequence length="87" mass="9702">MIYQCGLIMATRRGGQNPFVPALDAGPQKSKPYQSDVYMTGSNAIPRQAREQDSFDTPPMKNCIRLARIQWVEQSPAPTGQQSLSFQ</sequence>
<gene>
    <name evidence="2" type="ORF">HMPREF1077_01050</name>
</gene>
<protein>
    <submittedName>
        <fullName evidence="2">Uncharacterized protein</fullName>
    </submittedName>
</protein>
<organism evidence="2 3">
    <name type="scientific">Parabacteroides johnsonii CL02T12C29</name>
    <dbReference type="NCBI Taxonomy" id="999419"/>
    <lineage>
        <taxon>Bacteria</taxon>
        <taxon>Pseudomonadati</taxon>
        <taxon>Bacteroidota</taxon>
        <taxon>Bacteroidia</taxon>
        <taxon>Bacteroidales</taxon>
        <taxon>Tannerellaceae</taxon>
        <taxon>Parabacteroides</taxon>
    </lineage>
</organism>
<dbReference type="AlphaFoldDB" id="K5YH55"/>
<dbReference type="Proteomes" id="UP000001218">
    <property type="component" value="Unassembled WGS sequence"/>
</dbReference>
<name>K5YH55_9BACT</name>
<dbReference type="EMBL" id="AGZP01000010">
    <property type="protein sequence ID" value="EKN12957.1"/>
    <property type="molecule type" value="Genomic_DNA"/>
</dbReference>
<accession>K5YH55</accession>
<reference evidence="2 3" key="1">
    <citation type="submission" date="2012-02" db="EMBL/GenBank/DDBJ databases">
        <title>The Genome Sequence of Parabacteroides johnsonii CL02T12C29.</title>
        <authorList>
            <consortium name="The Broad Institute Genome Sequencing Platform"/>
            <person name="Earl A."/>
            <person name="Ward D."/>
            <person name="Feldgarden M."/>
            <person name="Gevers D."/>
            <person name="Zitomersky N.L."/>
            <person name="Coyne M.J."/>
            <person name="Comstock L.E."/>
            <person name="Young S.K."/>
            <person name="Zeng Q."/>
            <person name="Gargeya S."/>
            <person name="Fitzgerald M."/>
            <person name="Haas B."/>
            <person name="Abouelleil A."/>
            <person name="Alvarado L."/>
            <person name="Arachchi H.M."/>
            <person name="Berlin A."/>
            <person name="Chapman S.B."/>
            <person name="Gearin G."/>
            <person name="Goldberg J."/>
            <person name="Griggs A."/>
            <person name="Gujja S."/>
            <person name="Hansen M."/>
            <person name="Heiman D."/>
            <person name="Howarth C."/>
            <person name="Larimer J."/>
            <person name="Lui A."/>
            <person name="MacDonald P.J.P."/>
            <person name="McCowen C."/>
            <person name="Montmayeur A."/>
            <person name="Murphy C."/>
            <person name="Neiman D."/>
            <person name="Pearson M."/>
            <person name="Priest M."/>
            <person name="Roberts A."/>
            <person name="Saif S."/>
            <person name="Shea T."/>
            <person name="Sisk P."/>
            <person name="Stolte C."/>
            <person name="Sykes S."/>
            <person name="Wortman J."/>
            <person name="Nusbaum C."/>
            <person name="Birren B."/>
        </authorList>
    </citation>
    <scope>NUCLEOTIDE SEQUENCE [LARGE SCALE GENOMIC DNA]</scope>
    <source>
        <strain evidence="2 3">CL02T12C29</strain>
    </source>
</reference>
<dbReference type="HOGENOM" id="CLU_2480536_0_0_10"/>
<evidence type="ECO:0000313" key="3">
    <source>
        <dbReference type="Proteomes" id="UP000001218"/>
    </source>
</evidence>
<proteinExistence type="predicted"/>